<dbReference type="Proteomes" id="UP000027138">
    <property type="component" value="Unassembled WGS sequence"/>
</dbReference>
<sequence length="534" mass="60608">MREENDHQPLPPQSLPEELLQELRLKANELLLREEWQESVQLYTQFINLCQNHISITFPNPDHLTKLQKSICLALSNRAEAQLRLKDFTQALKDCDQALKIDHTHFKSLVCKGKILLSLNRYSTALDCFKTSLLDPQAIGNLETLNGYLEKCKKLEFQSRTGSFDLSDWVLSGFSGKSPDLAEYIGFVQIKKSELSGRGLFATKNIDAGALVLVNKAIATERGILSNKDSGENAQLVMWKNFVDEVIESTKRCKRIQDLVSVLSIGEQEDKLEVPEISLFRPQVEESEQSTEELDMVKMMSILDVNSLVENSILGKNKDYYGVGLWVLASFINHSCNPNARRLHVGDYILVHASRDVKAGEEITFAYFDVLLPLEKRREMSKTWGFQCQCKRCKIEEQVLCSKQEIQEIEMGLERGLDLGGAIYRLEEGMKRWMVRGKERGYFRASLWASYCDAYSSEKVVKKWGGRLPAVDVVVDSVAEAIGSDERVVKVLIEGLKRNGNVVEMERLMRLGRGIYGKVVKKQALRHLLDGIHG</sequence>
<dbReference type="Gene3D" id="2.170.270.10">
    <property type="entry name" value="SET domain"/>
    <property type="match status" value="1"/>
</dbReference>
<dbReference type="STRING" id="180498.A0A067LAY2"/>
<dbReference type="InterPro" id="IPR011990">
    <property type="entry name" value="TPR-like_helical_dom_sf"/>
</dbReference>
<dbReference type="Pfam" id="PF00856">
    <property type="entry name" value="SET"/>
    <property type="match status" value="1"/>
</dbReference>
<evidence type="ECO:0000313" key="2">
    <source>
        <dbReference type="EMBL" id="KDP41229.1"/>
    </source>
</evidence>
<reference evidence="2 3" key="1">
    <citation type="journal article" date="2014" name="PLoS ONE">
        <title>Global Analysis of Gene Expression Profiles in Physic Nut (Jatropha curcas L.) Seedlings Exposed to Salt Stress.</title>
        <authorList>
            <person name="Zhang L."/>
            <person name="Zhang C."/>
            <person name="Wu P."/>
            <person name="Chen Y."/>
            <person name="Li M."/>
            <person name="Jiang H."/>
            <person name="Wu G."/>
        </authorList>
    </citation>
    <scope>NUCLEOTIDE SEQUENCE [LARGE SCALE GENOMIC DNA]</scope>
    <source>
        <strain evidence="3">cv. GZQX0401</strain>
        <tissue evidence="2">Young leaves</tissue>
    </source>
</reference>
<dbReference type="SUPFAM" id="SSF48452">
    <property type="entry name" value="TPR-like"/>
    <property type="match status" value="1"/>
</dbReference>
<organism evidence="2 3">
    <name type="scientific">Jatropha curcas</name>
    <name type="common">Barbados nut</name>
    <dbReference type="NCBI Taxonomy" id="180498"/>
    <lineage>
        <taxon>Eukaryota</taxon>
        <taxon>Viridiplantae</taxon>
        <taxon>Streptophyta</taxon>
        <taxon>Embryophyta</taxon>
        <taxon>Tracheophyta</taxon>
        <taxon>Spermatophyta</taxon>
        <taxon>Magnoliopsida</taxon>
        <taxon>eudicotyledons</taxon>
        <taxon>Gunneridae</taxon>
        <taxon>Pentapetalae</taxon>
        <taxon>rosids</taxon>
        <taxon>fabids</taxon>
        <taxon>Malpighiales</taxon>
        <taxon>Euphorbiaceae</taxon>
        <taxon>Crotonoideae</taxon>
        <taxon>Jatropheae</taxon>
        <taxon>Jatropha</taxon>
    </lineage>
</organism>
<protein>
    <recommendedName>
        <fullName evidence="1">SET domain-containing protein</fullName>
    </recommendedName>
</protein>
<dbReference type="SUPFAM" id="SSF82199">
    <property type="entry name" value="SET domain"/>
    <property type="match status" value="1"/>
</dbReference>
<name>A0A067LAY2_JATCU</name>
<dbReference type="KEGG" id="jcu:105630471"/>
<dbReference type="InterPro" id="IPR019734">
    <property type="entry name" value="TPR_rpt"/>
</dbReference>
<dbReference type="Gene3D" id="1.25.40.10">
    <property type="entry name" value="Tetratricopeptide repeat domain"/>
    <property type="match status" value="1"/>
</dbReference>
<feature type="domain" description="SET" evidence="1">
    <location>
        <begin position="186"/>
        <end position="368"/>
    </location>
</feature>
<accession>A0A067LAY2</accession>
<dbReference type="SMART" id="SM00317">
    <property type="entry name" value="SET"/>
    <property type="match status" value="1"/>
</dbReference>
<dbReference type="InterPro" id="IPR001214">
    <property type="entry name" value="SET_dom"/>
</dbReference>
<dbReference type="PROSITE" id="PS50280">
    <property type="entry name" value="SET"/>
    <property type="match status" value="1"/>
</dbReference>
<dbReference type="OrthoDB" id="1028014at2759"/>
<gene>
    <name evidence="2" type="ORF">JCGZ_15636</name>
</gene>
<dbReference type="Gene3D" id="1.10.220.160">
    <property type="match status" value="1"/>
</dbReference>
<dbReference type="InterPro" id="IPR053209">
    <property type="entry name" value="Gramillin-biosynth_MTr"/>
</dbReference>
<dbReference type="PANTHER" id="PTHR47643:SF2">
    <property type="entry name" value="TPR DOMAIN PROTEIN (AFU_ORTHOLOGUE AFUA_5G12710)"/>
    <property type="match status" value="1"/>
</dbReference>
<proteinExistence type="predicted"/>
<dbReference type="AlphaFoldDB" id="A0A067LAY2"/>
<dbReference type="EMBL" id="KK914318">
    <property type="protein sequence ID" value="KDP41229.1"/>
    <property type="molecule type" value="Genomic_DNA"/>
</dbReference>
<dbReference type="InterPro" id="IPR046341">
    <property type="entry name" value="SET_dom_sf"/>
</dbReference>
<evidence type="ECO:0000259" key="1">
    <source>
        <dbReference type="PROSITE" id="PS50280"/>
    </source>
</evidence>
<dbReference type="CDD" id="cd20071">
    <property type="entry name" value="SET_SMYD"/>
    <property type="match status" value="1"/>
</dbReference>
<dbReference type="SMART" id="SM00028">
    <property type="entry name" value="TPR"/>
    <property type="match status" value="3"/>
</dbReference>
<dbReference type="Pfam" id="PF00515">
    <property type="entry name" value="TPR_1"/>
    <property type="match status" value="1"/>
</dbReference>
<keyword evidence="3" id="KW-1185">Reference proteome</keyword>
<dbReference type="PANTHER" id="PTHR47643">
    <property type="entry name" value="TPR DOMAIN PROTEIN (AFU_ORTHOLOGUE AFUA_5G12710)"/>
    <property type="match status" value="1"/>
</dbReference>
<evidence type="ECO:0000313" key="3">
    <source>
        <dbReference type="Proteomes" id="UP000027138"/>
    </source>
</evidence>